<gene>
    <name evidence="2" type="ORF">DMT42_17915</name>
</gene>
<dbReference type="Pfam" id="PF00550">
    <property type="entry name" value="PP-binding"/>
    <property type="match status" value="1"/>
</dbReference>
<dbReference type="OrthoDB" id="9030409at2"/>
<protein>
    <submittedName>
        <fullName evidence="2">Acyl carrier protein</fullName>
    </submittedName>
</protein>
<reference evidence="2 3" key="1">
    <citation type="submission" date="2018-06" db="EMBL/GenBank/DDBJ databases">
        <title>The complete genome sequence of a nosiheptide producer Streptomyces actuosus ATCC 25421: deducing the ability of producing a new class III lantibiotics.</title>
        <authorList>
            <person name="Liu W."/>
            <person name="Sun F."/>
            <person name="Hu Y."/>
        </authorList>
    </citation>
    <scope>NUCLEOTIDE SEQUENCE [LARGE SCALE GENOMIC DNA]</scope>
    <source>
        <strain evidence="2 3">ATCC 25421</strain>
    </source>
</reference>
<organism evidence="2 3">
    <name type="scientific">Streptomyces actuosus</name>
    <dbReference type="NCBI Taxonomy" id="1885"/>
    <lineage>
        <taxon>Bacteria</taxon>
        <taxon>Bacillati</taxon>
        <taxon>Actinomycetota</taxon>
        <taxon>Actinomycetes</taxon>
        <taxon>Kitasatosporales</taxon>
        <taxon>Streptomycetaceae</taxon>
        <taxon>Streptomyces</taxon>
    </lineage>
</organism>
<evidence type="ECO:0000313" key="3">
    <source>
        <dbReference type="Proteomes" id="UP000247634"/>
    </source>
</evidence>
<dbReference type="RefSeq" id="WP_110628917.1">
    <property type="nucleotide sequence ID" value="NZ_CP029788.1"/>
</dbReference>
<dbReference type="SUPFAM" id="SSF47336">
    <property type="entry name" value="ACP-like"/>
    <property type="match status" value="1"/>
</dbReference>
<sequence>MLSNTLTDTRTTDVQATVVQEIVAILDEDTVDELGELTAETELSALGLNSLAFARLIIKLERALGVDPFSQGGDFVALRTVGALAGAYEQALSARTEA</sequence>
<dbReference type="Proteomes" id="UP000247634">
    <property type="component" value="Chromosome"/>
</dbReference>
<dbReference type="InterPro" id="IPR036736">
    <property type="entry name" value="ACP-like_sf"/>
</dbReference>
<dbReference type="AlphaFoldDB" id="A0A2U9P4N9"/>
<dbReference type="PROSITE" id="PS50075">
    <property type="entry name" value="CARRIER"/>
    <property type="match status" value="1"/>
</dbReference>
<dbReference type="Gene3D" id="1.10.1200.10">
    <property type="entry name" value="ACP-like"/>
    <property type="match status" value="1"/>
</dbReference>
<keyword evidence="3" id="KW-1185">Reference proteome</keyword>
<accession>A0A2U9P4N9</accession>
<name>A0A2U9P4N9_STRAS</name>
<dbReference type="KEGG" id="sact:DMT42_17915"/>
<feature type="domain" description="Carrier" evidence="1">
    <location>
        <begin position="13"/>
        <end position="92"/>
    </location>
</feature>
<dbReference type="EMBL" id="CP029788">
    <property type="protein sequence ID" value="AWT44008.1"/>
    <property type="molecule type" value="Genomic_DNA"/>
</dbReference>
<dbReference type="InterPro" id="IPR009081">
    <property type="entry name" value="PP-bd_ACP"/>
</dbReference>
<proteinExistence type="predicted"/>
<evidence type="ECO:0000313" key="2">
    <source>
        <dbReference type="EMBL" id="AWT44008.1"/>
    </source>
</evidence>
<evidence type="ECO:0000259" key="1">
    <source>
        <dbReference type="PROSITE" id="PS50075"/>
    </source>
</evidence>